<evidence type="ECO:0000313" key="2">
    <source>
        <dbReference type="Proteomes" id="UP000501690"/>
    </source>
</evidence>
<protein>
    <submittedName>
        <fullName evidence="1">Uncharacterized protein</fullName>
    </submittedName>
</protein>
<proteinExistence type="predicted"/>
<evidence type="ECO:0000313" key="1">
    <source>
        <dbReference type="EMBL" id="QCD79387.1"/>
    </source>
</evidence>
<gene>
    <name evidence="1" type="ORF">DEO72_LG1g3026</name>
</gene>
<dbReference type="Proteomes" id="UP000501690">
    <property type="component" value="Linkage Group LG1"/>
</dbReference>
<sequence length="148" mass="17204">MSWDCVKSPTSLLGFFSHTRNANSNDFESTSTSSSQIKTASVEMWLGRGRKRLLRLAEGWGRSEMGVEEGERERLRASWLRTVDAVEGFPQRTSTEETMGEREYATARERRRGMRDSEKPFITACGRFWGRIVLTERERHWWCGAEEF</sequence>
<organism evidence="1 2">
    <name type="scientific">Vigna unguiculata</name>
    <name type="common">Cowpea</name>
    <dbReference type="NCBI Taxonomy" id="3917"/>
    <lineage>
        <taxon>Eukaryota</taxon>
        <taxon>Viridiplantae</taxon>
        <taxon>Streptophyta</taxon>
        <taxon>Embryophyta</taxon>
        <taxon>Tracheophyta</taxon>
        <taxon>Spermatophyta</taxon>
        <taxon>Magnoliopsida</taxon>
        <taxon>eudicotyledons</taxon>
        <taxon>Gunneridae</taxon>
        <taxon>Pentapetalae</taxon>
        <taxon>rosids</taxon>
        <taxon>fabids</taxon>
        <taxon>Fabales</taxon>
        <taxon>Fabaceae</taxon>
        <taxon>Papilionoideae</taxon>
        <taxon>50 kb inversion clade</taxon>
        <taxon>NPAAA clade</taxon>
        <taxon>indigoferoid/millettioid clade</taxon>
        <taxon>Phaseoleae</taxon>
        <taxon>Vigna</taxon>
    </lineage>
</organism>
<accession>A0A4D6KU64</accession>
<keyword evidence="2" id="KW-1185">Reference proteome</keyword>
<name>A0A4D6KU64_VIGUN</name>
<dbReference type="EMBL" id="CP039345">
    <property type="protein sequence ID" value="QCD79387.1"/>
    <property type="molecule type" value="Genomic_DNA"/>
</dbReference>
<reference evidence="1 2" key="1">
    <citation type="submission" date="2019-04" db="EMBL/GenBank/DDBJ databases">
        <title>An improved genome assembly and genetic linkage map for asparagus bean, Vigna unguiculata ssp. sesquipedialis.</title>
        <authorList>
            <person name="Xia Q."/>
            <person name="Zhang R."/>
            <person name="Dong Y."/>
        </authorList>
    </citation>
    <scope>NUCLEOTIDE SEQUENCE [LARGE SCALE GENOMIC DNA]</scope>
    <source>
        <tissue evidence="1">Leaf</tissue>
    </source>
</reference>
<dbReference type="AlphaFoldDB" id="A0A4D6KU64"/>